<proteinExistence type="predicted"/>
<dbReference type="OrthoDB" id="1495368at2"/>
<name>A0A081REY4_SPHCR</name>
<dbReference type="RefSeq" id="WP_037450739.1">
    <property type="nucleotide sequence ID" value="NZ_JFHR01000018.1"/>
</dbReference>
<gene>
    <name evidence="1" type="ORF">BV95_01973</name>
</gene>
<dbReference type="Pfam" id="PF12599">
    <property type="entry name" value="DUF3768"/>
    <property type="match status" value="1"/>
</dbReference>
<dbReference type="eggNOG" id="ENOG5031BS0">
    <property type="taxonomic scope" value="Bacteria"/>
</dbReference>
<evidence type="ECO:0000313" key="2">
    <source>
        <dbReference type="Proteomes" id="UP000028411"/>
    </source>
</evidence>
<dbReference type="EMBL" id="JFHR01000018">
    <property type="protein sequence ID" value="KEQ53757.1"/>
    <property type="molecule type" value="Genomic_DNA"/>
</dbReference>
<evidence type="ECO:0000313" key="1">
    <source>
        <dbReference type="EMBL" id="KEQ53757.1"/>
    </source>
</evidence>
<accession>A0A081REY4</accession>
<protein>
    <recommendedName>
        <fullName evidence="3">DUF3768 domain-containing protein</fullName>
    </recommendedName>
</protein>
<dbReference type="Proteomes" id="UP000028411">
    <property type="component" value="Unassembled WGS sequence"/>
</dbReference>
<reference evidence="1 2" key="1">
    <citation type="submission" date="2014-02" db="EMBL/GenBank/DDBJ databases">
        <title>Whole genome sequence of Sphingobium chlorophenolicum NBRC 16172.</title>
        <authorList>
            <person name="Gan H.M."/>
            <person name="Gan H.Y."/>
            <person name="Chew T.H."/>
            <person name="Savka M.A."/>
        </authorList>
    </citation>
    <scope>NUCLEOTIDE SEQUENCE [LARGE SCALE GENOMIC DNA]</scope>
    <source>
        <strain evidence="1 2">NBRC 16172</strain>
    </source>
</reference>
<dbReference type="InterPro" id="IPR022243">
    <property type="entry name" value="DUF3768"/>
</dbReference>
<dbReference type="PATRIC" id="fig|46429.4.peg.1943"/>
<evidence type="ECO:0008006" key="3">
    <source>
        <dbReference type="Google" id="ProtNLM"/>
    </source>
</evidence>
<comment type="caution">
    <text evidence="1">The sequence shown here is derived from an EMBL/GenBank/DDBJ whole genome shotgun (WGS) entry which is preliminary data.</text>
</comment>
<dbReference type="AlphaFoldDB" id="A0A081REY4"/>
<sequence>MTDQTIRIAQLNDLCRAGRDPTARIVITSTCLAALADGADRLAEIAAQAEVLAAVRHYSFRPEDGAERSRGEFTIRRQQVRFVIDYYDASLEWGSENPADPSVTTRVLTIMLPQDD</sequence>
<organism evidence="1 2">
    <name type="scientific">Sphingobium chlorophenolicum</name>
    <dbReference type="NCBI Taxonomy" id="46429"/>
    <lineage>
        <taxon>Bacteria</taxon>
        <taxon>Pseudomonadati</taxon>
        <taxon>Pseudomonadota</taxon>
        <taxon>Alphaproteobacteria</taxon>
        <taxon>Sphingomonadales</taxon>
        <taxon>Sphingomonadaceae</taxon>
        <taxon>Sphingobium</taxon>
    </lineage>
</organism>